<dbReference type="AlphaFoldDB" id="A0A0F9YGI2"/>
<protein>
    <recommendedName>
        <fullName evidence="4">Transketolase N-terminal domain-containing protein</fullName>
    </recommendedName>
</protein>
<comment type="similarity">
    <text evidence="2">Belongs to the transketolase family.</text>
</comment>
<accession>A0A0F9YGI2</accession>
<evidence type="ECO:0000313" key="5">
    <source>
        <dbReference type="EMBL" id="KKO11332.1"/>
    </source>
</evidence>
<dbReference type="Gene3D" id="3.40.50.970">
    <property type="match status" value="1"/>
</dbReference>
<dbReference type="CDD" id="cd02012">
    <property type="entry name" value="TPP_TK"/>
    <property type="match status" value="1"/>
</dbReference>
<evidence type="ECO:0000256" key="2">
    <source>
        <dbReference type="ARBA" id="ARBA00007131"/>
    </source>
</evidence>
<feature type="domain" description="Transketolase N-terminal" evidence="4">
    <location>
        <begin position="20"/>
        <end position="256"/>
    </location>
</feature>
<dbReference type="SUPFAM" id="SSF52518">
    <property type="entry name" value="Thiamin diphosphate-binding fold (THDP-binding)"/>
    <property type="match status" value="1"/>
</dbReference>
<name>A0A0F9YGI2_9ZZZZ</name>
<dbReference type="PANTHER" id="PTHR47514:SF1">
    <property type="entry name" value="TRANSKETOLASE N-TERMINAL SECTION-RELATED"/>
    <property type="match status" value="1"/>
</dbReference>
<organism evidence="5">
    <name type="scientific">marine sediment metagenome</name>
    <dbReference type="NCBI Taxonomy" id="412755"/>
    <lineage>
        <taxon>unclassified sequences</taxon>
        <taxon>metagenomes</taxon>
        <taxon>ecological metagenomes</taxon>
    </lineage>
</organism>
<evidence type="ECO:0000256" key="1">
    <source>
        <dbReference type="ARBA" id="ARBA00001964"/>
    </source>
</evidence>
<dbReference type="EMBL" id="LAZR01000003">
    <property type="protein sequence ID" value="KKO11332.1"/>
    <property type="molecule type" value="Genomic_DNA"/>
</dbReference>
<dbReference type="PANTHER" id="PTHR47514">
    <property type="entry name" value="TRANSKETOLASE N-TERMINAL SECTION-RELATED"/>
    <property type="match status" value="1"/>
</dbReference>
<evidence type="ECO:0000259" key="4">
    <source>
        <dbReference type="Pfam" id="PF00456"/>
    </source>
</evidence>
<dbReference type="Pfam" id="PF00456">
    <property type="entry name" value="Transketolase_N"/>
    <property type="match status" value="1"/>
</dbReference>
<gene>
    <name evidence="5" type="ORF">LCGC14_0018130</name>
</gene>
<proteinExistence type="inferred from homology"/>
<comment type="cofactor">
    <cofactor evidence="1">
        <name>thiamine diphosphate</name>
        <dbReference type="ChEBI" id="CHEBI:58937"/>
    </cofactor>
</comment>
<dbReference type="InterPro" id="IPR029061">
    <property type="entry name" value="THDP-binding"/>
</dbReference>
<comment type="caution">
    <text evidence="5">The sequence shown here is derived from an EMBL/GenBank/DDBJ whole genome shotgun (WGS) entry which is preliminary data.</text>
</comment>
<evidence type="ECO:0000256" key="3">
    <source>
        <dbReference type="ARBA" id="ARBA00023052"/>
    </source>
</evidence>
<sequence length="291" mass="31213">MNIAKDNSLGGTDVAGLEATARRIRATCVQLAHDGKVGHLGSALSCVDIVLALYHGWLRVTPETADDYHRDRFIFSKGHACTALYAVLVERGFLPVEQLGRYAVRDEPLSDHPCQHALGLLECSSGSLGHGLGIAAGMLYGLGLDRSPARAAVLLSDGECNEGSVWESAMFAAAQKMENLLALVDYNGLQAVGRSDDLMGHTSLEEKFQAFGWGACTIDGNDMGAILKTLKQFPLQPGRPSAIICKTRKGAGVSFMEDKVLWHYRVPSCEDLGSALAELGAKALHMQESDQ</sequence>
<dbReference type="InterPro" id="IPR005474">
    <property type="entry name" value="Transketolase_N"/>
</dbReference>
<reference evidence="5" key="1">
    <citation type="journal article" date="2015" name="Nature">
        <title>Complex archaea that bridge the gap between prokaryotes and eukaryotes.</title>
        <authorList>
            <person name="Spang A."/>
            <person name="Saw J.H."/>
            <person name="Jorgensen S.L."/>
            <person name="Zaremba-Niedzwiedzka K."/>
            <person name="Martijn J."/>
            <person name="Lind A.E."/>
            <person name="van Eijk R."/>
            <person name="Schleper C."/>
            <person name="Guy L."/>
            <person name="Ettema T.J."/>
        </authorList>
    </citation>
    <scope>NUCLEOTIDE SEQUENCE</scope>
</reference>
<keyword evidence="3" id="KW-0786">Thiamine pyrophosphate</keyword>